<organism evidence="1 2">
    <name type="scientific">Cladorrhinum samala</name>
    <dbReference type="NCBI Taxonomy" id="585594"/>
    <lineage>
        <taxon>Eukaryota</taxon>
        <taxon>Fungi</taxon>
        <taxon>Dikarya</taxon>
        <taxon>Ascomycota</taxon>
        <taxon>Pezizomycotina</taxon>
        <taxon>Sordariomycetes</taxon>
        <taxon>Sordariomycetidae</taxon>
        <taxon>Sordariales</taxon>
        <taxon>Podosporaceae</taxon>
        <taxon>Cladorrhinum</taxon>
    </lineage>
</organism>
<comment type="caution">
    <text evidence="1">The sequence shown here is derived from an EMBL/GenBank/DDBJ whole genome shotgun (WGS) entry which is preliminary data.</text>
</comment>
<dbReference type="InterPro" id="IPR036412">
    <property type="entry name" value="HAD-like_sf"/>
</dbReference>
<evidence type="ECO:0008006" key="3">
    <source>
        <dbReference type="Google" id="ProtNLM"/>
    </source>
</evidence>
<reference evidence="1" key="2">
    <citation type="submission" date="2023-06" db="EMBL/GenBank/DDBJ databases">
        <authorList>
            <consortium name="Lawrence Berkeley National Laboratory"/>
            <person name="Mondo S.J."/>
            <person name="Hensen N."/>
            <person name="Bonometti L."/>
            <person name="Westerberg I."/>
            <person name="Brannstrom I.O."/>
            <person name="Guillou S."/>
            <person name="Cros-Aarteil S."/>
            <person name="Calhoun S."/>
            <person name="Haridas S."/>
            <person name="Kuo A."/>
            <person name="Pangilinan J."/>
            <person name="Riley R."/>
            <person name="Labutti K."/>
            <person name="Andreopoulos B."/>
            <person name="Lipzen A."/>
            <person name="Chen C."/>
            <person name="Yanf M."/>
            <person name="Daum C."/>
            <person name="Ng V."/>
            <person name="Clum A."/>
            <person name="Steindorff A."/>
            <person name="Ohm R."/>
            <person name="Martin F."/>
            <person name="Silar P."/>
            <person name="Natvig D."/>
            <person name="Lalanne C."/>
            <person name="Gautier V."/>
            <person name="Ament-Velasquez S.L."/>
            <person name="Kruys A."/>
            <person name="Hutchinson M.I."/>
            <person name="Powell A.J."/>
            <person name="Barry K."/>
            <person name="Miller A.N."/>
            <person name="Grigoriev I.V."/>
            <person name="Debuchy R."/>
            <person name="Gladieux P."/>
            <person name="Thoren M.H."/>
            <person name="Johannesson H."/>
        </authorList>
    </citation>
    <scope>NUCLEOTIDE SEQUENCE</scope>
    <source>
        <strain evidence="1">PSN324</strain>
    </source>
</reference>
<dbReference type="Gene3D" id="1.10.150.720">
    <property type="entry name" value="Haloacid dehalogenase-like hydrolase"/>
    <property type="match status" value="1"/>
</dbReference>
<keyword evidence="2" id="KW-1185">Reference proteome</keyword>
<sequence length="322" mass="34930">MAPRHNLVLCFDAFGTLIKPKQPIVKQYALVAEQCGLKNIDVSQLKASFAAAYKAESAAHPNYGKASDMGAERWWTNVITSTFLPLLPASQPLPPSLAPRLLHRFSSSEGYDLCEPELGPLLAAVKSGSAGSPKKTIITGVITNSDDRIPSILSSLGLELGSFRFGSRLRSQQTLEEEKQAPNDLDFNCMSYDVGFAKPSRAIFDAAAGMARSVLRAQTEGGEEQEQEDERVWTKVYVGDEVRNDLLAAAEAGWHSILVVGRGETVDGRGDGIPGDLAELEDCGGGDKRLEEVFPSGGKQEKEMTMMRAGSLKTVLEWFGRH</sequence>
<dbReference type="Gene3D" id="3.40.50.1000">
    <property type="entry name" value="HAD superfamily/HAD-like"/>
    <property type="match status" value="1"/>
</dbReference>
<dbReference type="AlphaFoldDB" id="A0AAV9HQ20"/>
<gene>
    <name evidence="1" type="ORF">QBC42DRAFT_174620</name>
</gene>
<dbReference type="SUPFAM" id="SSF56784">
    <property type="entry name" value="HAD-like"/>
    <property type="match status" value="1"/>
</dbReference>
<dbReference type="InterPro" id="IPR044924">
    <property type="entry name" value="HAD-SF_hydro_IA_REG-2-like_cap"/>
</dbReference>
<evidence type="ECO:0000313" key="2">
    <source>
        <dbReference type="Proteomes" id="UP001321749"/>
    </source>
</evidence>
<proteinExistence type="predicted"/>
<dbReference type="PANTHER" id="PTHR46191:SF2">
    <property type="entry name" value="HALOACID DEHALOGENASE-LIKE HYDROLASE DOMAIN-CONTAINING PROTEIN 3"/>
    <property type="match status" value="1"/>
</dbReference>
<accession>A0AAV9HQ20</accession>
<dbReference type="PANTHER" id="PTHR46191">
    <property type="match status" value="1"/>
</dbReference>
<dbReference type="EMBL" id="MU864964">
    <property type="protein sequence ID" value="KAK4463022.1"/>
    <property type="molecule type" value="Genomic_DNA"/>
</dbReference>
<dbReference type="InterPro" id="IPR051828">
    <property type="entry name" value="HAD-like_hydrolase_domain"/>
</dbReference>
<name>A0AAV9HQ20_9PEZI</name>
<dbReference type="Pfam" id="PF13242">
    <property type="entry name" value="Hydrolase_like"/>
    <property type="match status" value="1"/>
</dbReference>
<dbReference type="Proteomes" id="UP001321749">
    <property type="component" value="Unassembled WGS sequence"/>
</dbReference>
<dbReference type="InterPro" id="IPR023214">
    <property type="entry name" value="HAD_sf"/>
</dbReference>
<reference evidence="1" key="1">
    <citation type="journal article" date="2023" name="Mol. Phylogenet. Evol.">
        <title>Genome-scale phylogeny and comparative genomics of the fungal order Sordariales.</title>
        <authorList>
            <person name="Hensen N."/>
            <person name="Bonometti L."/>
            <person name="Westerberg I."/>
            <person name="Brannstrom I.O."/>
            <person name="Guillou S."/>
            <person name="Cros-Aarteil S."/>
            <person name="Calhoun S."/>
            <person name="Haridas S."/>
            <person name="Kuo A."/>
            <person name="Mondo S."/>
            <person name="Pangilinan J."/>
            <person name="Riley R."/>
            <person name="LaButti K."/>
            <person name="Andreopoulos B."/>
            <person name="Lipzen A."/>
            <person name="Chen C."/>
            <person name="Yan M."/>
            <person name="Daum C."/>
            <person name="Ng V."/>
            <person name="Clum A."/>
            <person name="Steindorff A."/>
            <person name="Ohm R.A."/>
            <person name="Martin F."/>
            <person name="Silar P."/>
            <person name="Natvig D.O."/>
            <person name="Lalanne C."/>
            <person name="Gautier V."/>
            <person name="Ament-Velasquez S.L."/>
            <person name="Kruys A."/>
            <person name="Hutchinson M.I."/>
            <person name="Powell A.J."/>
            <person name="Barry K."/>
            <person name="Miller A.N."/>
            <person name="Grigoriev I.V."/>
            <person name="Debuchy R."/>
            <person name="Gladieux P."/>
            <person name="Hiltunen Thoren M."/>
            <person name="Johannesson H."/>
        </authorList>
    </citation>
    <scope>NUCLEOTIDE SEQUENCE</scope>
    <source>
        <strain evidence="1">PSN324</strain>
    </source>
</reference>
<protein>
    <recommendedName>
        <fullName evidence="3">Haloacid dehalogenase</fullName>
    </recommendedName>
</protein>
<evidence type="ECO:0000313" key="1">
    <source>
        <dbReference type="EMBL" id="KAK4463022.1"/>
    </source>
</evidence>
<dbReference type="GO" id="GO:0005634">
    <property type="term" value="C:nucleus"/>
    <property type="evidence" value="ECO:0007669"/>
    <property type="project" value="TreeGrafter"/>
</dbReference>